<dbReference type="SUPFAM" id="SSF47473">
    <property type="entry name" value="EF-hand"/>
    <property type="match status" value="1"/>
</dbReference>
<dbReference type="FunFam" id="1.10.238.10:FF:000007">
    <property type="entry name" value="Putative myosin regulatory light chain sqh"/>
    <property type="match status" value="1"/>
</dbReference>
<evidence type="ECO:0000256" key="2">
    <source>
        <dbReference type="ARBA" id="ARBA00022737"/>
    </source>
</evidence>
<evidence type="ECO:0000256" key="1">
    <source>
        <dbReference type="ARBA" id="ARBA00022723"/>
    </source>
</evidence>
<evidence type="ECO:0000259" key="6">
    <source>
        <dbReference type="PROSITE" id="PS50222"/>
    </source>
</evidence>
<evidence type="ECO:0000256" key="4">
    <source>
        <dbReference type="ARBA" id="ARBA00062955"/>
    </source>
</evidence>
<organism evidence="7 8">
    <name type="scientific">Mesorhabditis belari</name>
    <dbReference type="NCBI Taxonomy" id="2138241"/>
    <lineage>
        <taxon>Eukaryota</taxon>
        <taxon>Metazoa</taxon>
        <taxon>Ecdysozoa</taxon>
        <taxon>Nematoda</taxon>
        <taxon>Chromadorea</taxon>
        <taxon>Rhabditida</taxon>
        <taxon>Rhabditina</taxon>
        <taxon>Rhabditomorpha</taxon>
        <taxon>Rhabditoidea</taxon>
        <taxon>Rhabditidae</taxon>
        <taxon>Mesorhabditinae</taxon>
        <taxon>Mesorhabditis</taxon>
    </lineage>
</organism>
<reference evidence="8" key="1">
    <citation type="submission" date="2024-02" db="UniProtKB">
        <authorList>
            <consortium name="WormBaseParasite"/>
        </authorList>
    </citation>
    <scope>IDENTIFICATION</scope>
</reference>
<keyword evidence="2" id="KW-0677">Repeat</keyword>
<dbReference type="InterPro" id="IPR050403">
    <property type="entry name" value="Myosin_RLC"/>
</dbReference>
<dbReference type="InterPro" id="IPR018247">
    <property type="entry name" value="EF_Hand_1_Ca_BS"/>
</dbReference>
<evidence type="ECO:0000313" key="8">
    <source>
        <dbReference type="WBParaSite" id="MBELARI_LOCUS13229"/>
    </source>
</evidence>
<keyword evidence="7" id="KW-1185">Reference proteome</keyword>
<dbReference type="PANTHER" id="PTHR23049">
    <property type="entry name" value="MYOSIN REGULATORY LIGHT CHAIN 2"/>
    <property type="match status" value="1"/>
</dbReference>
<comment type="subunit">
    <text evidence="4">Myosin is a hexamer of 2 heavy chains and 4 light chains (two regulatory light chains and two essential light chains).</text>
</comment>
<dbReference type="WBParaSite" id="MBELARI_LOCUS13229">
    <property type="protein sequence ID" value="MBELARI_LOCUS13229"/>
    <property type="gene ID" value="MBELARI_LOCUS13229"/>
</dbReference>
<accession>A0AAF3EGX5</accession>
<feature type="compositionally biased region" description="Basic residues" evidence="5">
    <location>
        <begin position="1"/>
        <end position="14"/>
    </location>
</feature>
<keyword evidence="3" id="KW-0106">Calcium</keyword>
<dbReference type="SMART" id="SM00054">
    <property type="entry name" value="EFh"/>
    <property type="match status" value="2"/>
</dbReference>
<evidence type="ECO:0000256" key="5">
    <source>
        <dbReference type="SAM" id="MobiDB-lite"/>
    </source>
</evidence>
<name>A0AAF3EGX5_9BILA</name>
<dbReference type="Gene3D" id="1.10.238.10">
    <property type="entry name" value="EF-hand"/>
    <property type="match status" value="2"/>
</dbReference>
<feature type="domain" description="EF-hand" evidence="6">
    <location>
        <begin position="26"/>
        <end position="61"/>
    </location>
</feature>
<protein>
    <submittedName>
        <fullName evidence="8">EF-hand domain-containing protein</fullName>
    </submittedName>
</protein>
<dbReference type="GO" id="GO:0005509">
    <property type="term" value="F:calcium ion binding"/>
    <property type="evidence" value="ECO:0007669"/>
    <property type="project" value="InterPro"/>
</dbReference>
<dbReference type="PROSITE" id="PS50222">
    <property type="entry name" value="EF_HAND_2"/>
    <property type="match status" value="2"/>
</dbReference>
<dbReference type="InterPro" id="IPR011992">
    <property type="entry name" value="EF-hand-dom_pair"/>
</dbReference>
<evidence type="ECO:0000256" key="3">
    <source>
        <dbReference type="ARBA" id="ARBA00022837"/>
    </source>
</evidence>
<feature type="domain" description="EF-hand" evidence="6">
    <location>
        <begin position="95"/>
        <end position="130"/>
    </location>
</feature>
<sequence length="168" mass="18551">MSKAAKKKSTKSKSKSASTQQTFDQRTIQEFKESFGIMDGNKDGVIDRNDLMDLYATLGQIAPAEKIDGMLKEAAGPLNFTTFLSMFGEKMHGSDSYDALVEAFKMFDPKGTGKMKEQDLAGLLQNKRGEPLNDDEYQAMLKGKPPIEKGEVDYVAFARMLTSGGQEE</sequence>
<keyword evidence="1" id="KW-0479">Metal-binding</keyword>
<feature type="region of interest" description="Disordered" evidence="5">
    <location>
        <begin position="1"/>
        <end position="25"/>
    </location>
</feature>
<dbReference type="InterPro" id="IPR002048">
    <property type="entry name" value="EF_hand_dom"/>
</dbReference>
<evidence type="ECO:0000313" key="7">
    <source>
        <dbReference type="Proteomes" id="UP000887575"/>
    </source>
</evidence>
<proteinExistence type="predicted"/>
<dbReference type="GO" id="GO:0002119">
    <property type="term" value="P:nematode larval development"/>
    <property type="evidence" value="ECO:0007669"/>
    <property type="project" value="UniProtKB-ARBA"/>
</dbReference>
<dbReference type="PROSITE" id="PS00018">
    <property type="entry name" value="EF_HAND_1"/>
    <property type="match status" value="1"/>
</dbReference>
<dbReference type="Proteomes" id="UP000887575">
    <property type="component" value="Unassembled WGS sequence"/>
</dbReference>
<dbReference type="AlphaFoldDB" id="A0AAF3EGX5"/>